<comment type="caution">
    <text evidence="1">The sequence shown here is derived from an EMBL/GenBank/DDBJ whole genome shotgun (WGS) entry which is preliminary data.</text>
</comment>
<proteinExistence type="predicted"/>
<gene>
    <name evidence="1" type="ORF">BST26_11890</name>
</gene>
<evidence type="ECO:0000313" key="1">
    <source>
        <dbReference type="EMBL" id="ORA70134.1"/>
    </source>
</evidence>
<accession>A0A1X0DCJ7</accession>
<reference evidence="1 2" key="1">
    <citation type="submission" date="2016-12" db="EMBL/GenBank/DDBJ databases">
        <title>The new phylogeny of genus Mycobacterium.</title>
        <authorList>
            <person name="Tortoli E."/>
            <person name="Trovato A."/>
            <person name="Cirillo D.M."/>
        </authorList>
    </citation>
    <scope>NUCLEOTIDE SEQUENCE [LARGE SCALE GENOMIC DNA]</scope>
    <source>
        <strain evidence="1 2">DSM 45130</strain>
    </source>
</reference>
<dbReference type="EMBL" id="MVHS01000025">
    <property type="protein sequence ID" value="ORA70134.1"/>
    <property type="molecule type" value="Genomic_DNA"/>
</dbReference>
<sequence>MTRLTRIFILVSGAALALSLGGAVAGADPPAPGTSCGPNQVITTINTCAEINSSCTGYDGMIVGRVDHDGRCVIPGLNGTSW</sequence>
<protein>
    <submittedName>
        <fullName evidence="1">Uncharacterized protein</fullName>
    </submittedName>
</protein>
<dbReference type="STRING" id="444597.BST26_11890"/>
<evidence type="ECO:0000313" key="2">
    <source>
        <dbReference type="Proteomes" id="UP000192801"/>
    </source>
</evidence>
<dbReference type="AlphaFoldDB" id="A0A1X0DCJ7"/>
<dbReference type="Proteomes" id="UP000192801">
    <property type="component" value="Unassembled WGS sequence"/>
</dbReference>
<keyword evidence="2" id="KW-1185">Reference proteome</keyword>
<dbReference type="OrthoDB" id="4381691at2"/>
<organism evidence="1 2">
    <name type="scientific">Mycolicibacterium insubricum</name>
    <dbReference type="NCBI Taxonomy" id="444597"/>
    <lineage>
        <taxon>Bacteria</taxon>
        <taxon>Bacillati</taxon>
        <taxon>Actinomycetota</taxon>
        <taxon>Actinomycetes</taxon>
        <taxon>Mycobacteriales</taxon>
        <taxon>Mycobacteriaceae</taxon>
        <taxon>Mycolicibacterium</taxon>
    </lineage>
</organism>
<name>A0A1X0DCJ7_9MYCO</name>
<dbReference type="RefSeq" id="WP_083031205.1">
    <property type="nucleotide sequence ID" value="NZ_AP022618.1"/>
</dbReference>